<dbReference type="GO" id="GO:0030515">
    <property type="term" value="F:snoRNA binding"/>
    <property type="evidence" value="ECO:0007669"/>
    <property type="project" value="TreeGrafter"/>
</dbReference>
<evidence type="ECO:0000313" key="3">
    <source>
        <dbReference type="Proteomes" id="UP001497525"/>
    </source>
</evidence>
<comment type="caution">
    <text evidence="2">The sequence shown here is derived from an EMBL/GenBank/DDBJ whole genome shotgun (WGS) entry which is preliminary data.</text>
</comment>
<keyword evidence="1" id="KW-0690">Ribosome biogenesis</keyword>
<accession>A0AAV2SYD5</accession>
<organism evidence="2 3">
    <name type="scientific">Calicophoron daubneyi</name>
    <name type="common">Rumen fluke</name>
    <name type="synonym">Paramphistomum daubneyi</name>
    <dbReference type="NCBI Taxonomy" id="300641"/>
    <lineage>
        <taxon>Eukaryota</taxon>
        <taxon>Metazoa</taxon>
        <taxon>Spiralia</taxon>
        <taxon>Lophotrochozoa</taxon>
        <taxon>Platyhelminthes</taxon>
        <taxon>Trematoda</taxon>
        <taxon>Digenea</taxon>
        <taxon>Plagiorchiida</taxon>
        <taxon>Pronocephalata</taxon>
        <taxon>Paramphistomoidea</taxon>
        <taxon>Paramphistomidae</taxon>
        <taxon>Calicophoron</taxon>
    </lineage>
</organism>
<reference evidence="2" key="1">
    <citation type="submission" date="2024-06" db="EMBL/GenBank/DDBJ databases">
        <authorList>
            <person name="Liu X."/>
            <person name="Lenzi L."/>
            <person name="Haldenby T S."/>
            <person name="Uol C."/>
        </authorList>
    </citation>
    <scope>NUCLEOTIDE SEQUENCE</scope>
</reference>
<evidence type="ECO:0000256" key="1">
    <source>
        <dbReference type="RuleBase" id="RU367065"/>
    </source>
</evidence>
<dbReference type="GO" id="GO:0000462">
    <property type="term" value="P:maturation of SSU-rRNA from tricistronic rRNA transcript (SSU-rRNA, 5.8S rRNA, LSU-rRNA)"/>
    <property type="evidence" value="ECO:0007669"/>
    <property type="project" value="TreeGrafter"/>
</dbReference>
<dbReference type="GO" id="GO:0034455">
    <property type="term" value="C:t-UTP complex"/>
    <property type="evidence" value="ECO:0007669"/>
    <property type="project" value="TreeGrafter"/>
</dbReference>
<name>A0AAV2SYD5_CALDB</name>
<proteinExistence type="inferred from homology"/>
<protein>
    <recommendedName>
        <fullName evidence="1">HEAT repeat-containing protein 1</fullName>
    </recommendedName>
</protein>
<dbReference type="EMBL" id="CAXLJL010000057">
    <property type="protein sequence ID" value="CAL5129965.1"/>
    <property type="molecule type" value="Genomic_DNA"/>
</dbReference>
<comment type="function">
    <text evidence="1">Involved in nucleolar processing of pre-18S ribosomal RNA.</text>
</comment>
<dbReference type="Proteomes" id="UP001497525">
    <property type="component" value="Unassembled WGS sequence"/>
</dbReference>
<keyword evidence="1" id="KW-0687">Ribonucleoprotein</keyword>
<dbReference type="GO" id="GO:0030686">
    <property type="term" value="C:90S preribosome"/>
    <property type="evidence" value="ECO:0007669"/>
    <property type="project" value="TreeGrafter"/>
</dbReference>
<dbReference type="GO" id="GO:0045943">
    <property type="term" value="P:positive regulation of transcription by RNA polymerase I"/>
    <property type="evidence" value="ECO:0007669"/>
    <property type="project" value="TreeGrafter"/>
</dbReference>
<dbReference type="GO" id="GO:0032040">
    <property type="term" value="C:small-subunit processome"/>
    <property type="evidence" value="ECO:0007669"/>
    <property type="project" value="TreeGrafter"/>
</dbReference>
<dbReference type="PANTHER" id="PTHR13457">
    <property type="entry name" value="BAP28"/>
    <property type="match status" value="1"/>
</dbReference>
<dbReference type="PANTHER" id="PTHR13457:SF1">
    <property type="entry name" value="HEAT REPEAT-CONTAINING PROTEIN 1"/>
    <property type="match status" value="1"/>
</dbReference>
<gene>
    <name evidence="2" type="ORF">CDAUBV1_LOCUS1417</name>
</gene>
<keyword evidence="1" id="KW-0698">rRNA processing</keyword>
<comment type="subcellular location">
    <subcellularLocation>
        <location evidence="1">Nucleus</location>
        <location evidence="1">Nucleolus</location>
    </subcellularLocation>
</comment>
<evidence type="ECO:0000313" key="2">
    <source>
        <dbReference type="EMBL" id="CAL5129965.1"/>
    </source>
</evidence>
<dbReference type="InterPro" id="IPR011989">
    <property type="entry name" value="ARM-like"/>
</dbReference>
<dbReference type="InterPro" id="IPR040191">
    <property type="entry name" value="UTP10"/>
</dbReference>
<comment type="similarity">
    <text evidence="1">Belongs to the HEATR1/UTP10 family.</text>
</comment>
<sequence>MTSLSEQLRRLAVPVTASYAVDSVRRKSLVYEDPSKVDTLLCYQDSLKSFEKLVELDTLFSQFRSTLFSETSCRLEMCNLMAAEKRQLDVQIGRFLCFVSPYLRHFVALSSLEWLVHKFQIHMFYLEDYLRCIMPYHETGLFPKFLQLINFQTAGVRYAWLKPYADSGQSLSRKQLVRVCLREATFVPFFNSMIMNAVNIWKGLPSSKLNDITNFFLLTLSALCDAGLSDEKLAGVLSSFQHTLRAGLRAVDCPPFQSAACLVAIQFSTKLNLKKELVMDWIGCLLRMTRPGNEWDSLRVIIRLMRSQKIAILPSELSARHSALLGKLTPSERKAIEDDESSLFDQVDVNQISAEATAVSSAVRSATLVLDTISSPAKSEPIPVPTPTRKKIYKDQELFSCCQSEIDTMHALLAALSGTEKCLFCSRNLLSSCPQLSSFVPDKGWLSNVLLFVLQNQSPDFTSHSKPSKVEVSRARRVMQLVRLAMKAYLDLLQSSQSSCSVNGSCTEPKSDLLGLLGEGLDDALPLLFVGLFHPSPFVRVDTFGSVVFWLTGIRDKQKSLGAVDFRNLNLIRTLNSGNSDIHFDVPSDQIHELLRCDPLPVLSKALPLLIRTTLRLLLSEPLLLCSAKSPVSGRSQLCWETGLQLLTEDTVGELISIPYIGDDLVGWKGFLAILRSPKEASPRLHSLCSAHLSSALFCALGQYQKHTELSVAQKLPDALKSRYQPHLPVHSGQLDVLDTLFDLTHPDNMDFLSIKDTLSRLPLDVQHLDYLLMKLDVSRIQETLGKKSLFVRVSEAREARRLSERLTIGTESKENPVSTSLSHTPADNIRLRLLSTLLTVCTNAIPSLAVNQQTVNTASRVDNPGARSDLLSTALNNLTPDRLISPARSPKLEKDLHLFGLLTPLVSHLVSLLNAEQINRASSTVTLSVDSSDSEYESSEEQVADYRQNKEVLPSQPTRLTIPMDTTLEHKIETFRSDSESLSCSLIRECVYRILVCMTAILTEGGRNRQPARHRHRKKILLSGRSDSSDELAVVQSVVDPVFHCLTMYPEWIALHQQVLLCFVQLSALFPVILCERLVLLVQWVAGSHQLMRLDNVHNLSLLGRLIIVAVPALIHVSPNQTKAALQVLNLFVEGLPGLPSRLSRRRLAFYTGLVRALAQVTSPLSLDYSTFSQDHTPVGTTVSKPSKETKRLRRETQRALLSRYKSGWMGSWLWTTSLVFLNRNWHDEAIAEQVTPLLIDLHNQFTWDLQISAWYECLGFLIWLNKNALNRNPKEARGEHVRGKRPFPDAAIPKPQVVDTVIIAAPKRRRTTSGGKVSDNKSALPESPVPPVIPLTLANFNLPHVTESLVATLFVADTGENEQLSKNSTTPTLDPNSVWSLTARAVQLLNALLSDLTYEEKVKVASADPLGLGAVYGRLVEQTVQLMLCAAVSSDPAASGLDTVDESSSFADSAKQALEGLQKVLIQIHDSVPGSIFIRMVSDLFDSSHRGLRRKALELLAAKLASITTKCPPVPILNDSNLVALPKKIPKRRHSSITLDLTLESGLVRLTAQLASQYNLAAYRPPQSPGGQQVQVKKDDSAAFGSSFSRQSLACLRNVAKLLAGRYPGEFMRTADFLISYPACWWPVQRLRSDDNENNKNEPRGSGSAEARSLACLFAVECLQRLPSHTLSPDASATSRRLGSWLVFALDHIAASCRLSSTPALTLGRLRTADPHQHVPEIVVGSIHSRDEHLMAGLTLLDNLLELAIVHYRSQTKASENSIYSAPSASRSRWFRFATNEIKLSNIEPSQALLRIIFLLGQLDLAKATGANPERNSSNLRQTTALINQIRRLLPHVSEVRSLLLSVQSVLLFAAGESDWVTVHGGLLFLCEFAESACGDKQSGAPQQGQELIRHGFIELCNVEPDLLQQLMLGLISTISEDSMVYTKTKSDSLPSLYLSVATLLAAAPTEFRFGFVRRIIEWSTSVHHRDDRVLNTKATLSRLSAVFRILTDLSMRIAAEDFSELSKQISLADYLILTVNIALGHKRKGLRKLGERLNLKSCVGQLTDGTPPEVLSVALVAVACLRQWLLAELETSACLDVAYGGGSVLEIPSTLVSLLDANTTQDVPARSGSPPVTEDDLAGVLDTFIDAVAGDEALLRPLGAALCRHIMHATHWRTRLSAIRLLKRTFDRLCSDNDGNGVQLSTMGASCLVSDALTALSEALEDDRPEVETAANKLFAQLEQSGLTESKQEIA</sequence>
<dbReference type="Gene3D" id="1.25.10.10">
    <property type="entry name" value="Leucine-rich Repeat Variant"/>
    <property type="match status" value="1"/>
</dbReference>
<keyword evidence="1" id="KW-0539">Nucleus</keyword>